<dbReference type="InterPro" id="IPR050465">
    <property type="entry name" value="UPF0194_transport"/>
</dbReference>
<reference evidence="12 13" key="2">
    <citation type="submission" date="2024-09" db="EMBL/GenBank/DDBJ databases">
        <title>Draft genome sequence of Candidatus Magnetaquicoccaceae bacterium FCR-1.</title>
        <authorList>
            <person name="Shimoshige H."/>
            <person name="Shimamura S."/>
            <person name="Taoka A."/>
            <person name="Kobayashi H."/>
            <person name="Maekawa T."/>
        </authorList>
    </citation>
    <scope>NUCLEOTIDE SEQUENCE [LARGE SCALE GENOMIC DNA]</scope>
    <source>
        <strain evidence="12 13">FCR-1</strain>
    </source>
</reference>
<evidence type="ECO:0000256" key="7">
    <source>
        <dbReference type="ARBA" id="ARBA00023054"/>
    </source>
</evidence>
<evidence type="ECO:0000256" key="5">
    <source>
        <dbReference type="ARBA" id="ARBA00022692"/>
    </source>
</evidence>
<dbReference type="Pfam" id="PF02163">
    <property type="entry name" value="Peptidase_M50"/>
    <property type="match status" value="1"/>
</dbReference>
<comment type="caution">
    <text evidence="12">The sequence shown here is derived from an EMBL/GenBank/DDBJ whole genome shotgun (WGS) entry which is preliminary data.</text>
</comment>
<dbReference type="Proteomes" id="UP001628193">
    <property type="component" value="Unassembled WGS sequence"/>
</dbReference>
<evidence type="ECO:0000256" key="1">
    <source>
        <dbReference type="ARBA" id="ARBA00001947"/>
    </source>
</evidence>
<dbReference type="SUPFAM" id="SSF111369">
    <property type="entry name" value="HlyD-like secretion proteins"/>
    <property type="match status" value="1"/>
</dbReference>
<comment type="similarity">
    <text evidence="4">Belongs to the peptidase M50B family.</text>
</comment>
<protein>
    <recommendedName>
        <fullName evidence="11">Peptidase M50 domain-containing protein</fullName>
    </recommendedName>
</protein>
<evidence type="ECO:0000313" key="12">
    <source>
        <dbReference type="EMBL" id="GAB0057077.1"/>
    </source>
</evidence>
<feature type="transmembrane region" description="Helical" evidence="10">
    <location>
        <begin position="208"/>
        <end position="229"/>
    </location>
</feature>
<feature type="transmembrane region" description="Helical" evidence="10">
    <location>
        <begin position="354"/>
        <end position="377"/>
    </location>
</feature>
<proteinExistence type="inferred from homology"/>
<keyword evidence="5 10" id="KW-0812">Transmembrane</keyword>
<evidence type="ECO:0000256" key="8">
    <source>
        <dbReference type="ARBA" id="ARBA00023136"/>
    </source>
</evidence>
<name>A0ABQ0C880_9PROT</name>
<comment type="subcellular location">
    <subcellularLocation>
        <location evidence="3">Cell envelope</location>
    </subcellularLocation>
    <subcellularLocation>
        <location evidence="2">Membrane</location>
        <topology evidence="2">Multi-pass membrane protein</topology>
    </subcellularLocation>
</comment>
<evidence type="ECO:0000256" key="4">
    <source>
        <dbReference type="ARBA" id="ARBA00007931"/>
    </source>
</evidence>
<feature type="transmembrane region" description="Helical" evidence="10">
    <location>
        <begin position="116"/>
        <end position="133"/>
    </location>
</feature>
<evidence type="ECO:0000256" key="9">
    <source>
        <dbReference type="SAM" id="MobiDB-lite"/>
    </source>
</evidence>
<accession>A0ABQ0C880</accession>
<dbReference type="Gene3D" id="2.40.50.100">
    <property type="match status" value="1"/>
</dbReference>
<evidence type="ECO:0000256" key="10">
    <source>
        <dbReference type="SAM" id="Phobius"/>
    </source>
</evidence>
<evidence type="ECO:0000256" key="3">
    <source>
        <dbReference type="ARBA" id="ARBA00004196"/>
    </source>
</evidence>
<dbReference type="RefSeq" id="WP_420904786.1">
    <property type="nucleotide sequence ID" value="NZ_BAAFGK010000004.1"/>
</dbReference>
<dbReference type="Gene3D" id="2.40.30.170">
    <property type="match status" value="1"/>
</dbReference>
<keyword evidence="8 10" id="KW-0472">Membrane</keyword>
<dbReference type="PANTHER" id="PTHR32347">
    <property type="entry name" value="EFFLUX SYSTEM COMPONENT YKNX-RELATED"/>
    <property type="match status" value="1"/>
</dbReference>
<feature type="transmembrane region" description="Helical" evidence="10">
    <location>
        <begin position="249"/>
        <end position="270"/>
    </location>
</feature>
<dbReference type="PANTHER" id="PTHR32347:SF23">
    <property type="entry name" value="BLL5650 PROTEIN"/>
    <property type="match status" value="1"/>
</dbReference>
<evidence type="ECO:0000313" key="13">
    <source>
        <dbReference type="Proteomes" id="UP001628193"/>
    </source>
</evidence>
<feature type="domain" description="Peptidase M50" evidence="11">
    <location>
        <begin position="192"/>
        <end position="269"/>
    </location>
</feature>
<organism evidence="12 13">
    <name type="scientific">Candidatus Magnetaquiglobus chichijimensis</name>
    <dbReference type="NCBI Taxonomy" id="3141448"/>
    <lineage>
        <taxon>Bacteria</taxon>
        <taxon>Pseudomonadati</taxon>
        <taxon>Pseudomonadota</taxon>
        <taxon>Magnetococcia</taxon>
        <taxon>Magnetococcales</taxon>
        <taxon>Candidatus Magnetaquicoccaceae</taxon>
        <taxon>Candidatus Magnetaquiglobus</taxon>
    </lineage>
</organism>
<feature type="transmembrane region" description="Helical" evidence="10">
    <location>
        <begin position="185"/>
        <end position="202"/>
    </location>
</feature>
<dbReference type="EMBL" id="BAAFGK010000004">
    <property type="protein sequence ID" value="GAB0057077.1"/>
    <property type="molecule type" value="Genomic_DNA"/>
</dbReference>
<sequence length="709" mass="80532">MNESGADAGRPPPLREEVHLFPGPTARDGSPTWTLRDPATNQFFRLGWREFEILCRWRRGGPGRIAELVSEETMIDTTPADVQELIRFLLGANLLRPQGEGGVERMQRHVKAGKQTWFQHILHAYLFFRIPLVDPERWLKRTLPWVEWCFSPVFFWMSALAGLFGLHAISRQWEVALATLGETDFMTEALFIALAMVVTKAIHELGHAYAAIRAGCRVPTIGVAFLMLLPVLYTDTSEVWQLADRRKRLTVASAGIVSELLLTAWAALLWGALPVGGTRDALFFIATVSWISTLLLNASPFLRFDGYYLLSDWLDIENLHERAGHLGRWKLREWLLDLKAPFPDAALHDRRHMLILFAWVTWIYRFFLYLGIALTVYHLFFKLLGILLMAVEIGWFLVRPVWQELAIWRRPETGVRLNRRTIITLGIFTGLILASFIPWKGASQAPALLQRSRHVTLHAPHAARVAERLVAEGDRVEAGQALIRLDSPELSNQLEVAGHKIDLTLWKLDFRGGAPALLKRALVNDRELEAERSQQRELRRQLDQLTLRAPLTGRIVRLDPTITTGLWVAQGEPLLEVTDPESWQVTAYVREVDIPRIAPGAPGRFHSEGIDWPTLAGTIETIAPVGSDSIEEAALFTQYGGNVPVKKDPRGFWQPTTALYRVVWRPEPGFTPPPHTLRGTLFVENHRAENLFTRFQRLALEAWIRETGF</sequence>
<reference evidence="12 13" key="1">
    <citation type="submission" date="2024-05" db="EMBL/GenBank/DDBJ databases">
        <authorList>
            <consortium name="Candidatus Magnetaquicoccaceae bacterium FCR-1 genome sequencing consortium"/>
            <person name="Shimoshige H."/>
            <person name="Shimamura S."/>
            <person name="Taoka A."/>
            <person name="Kobayashi H."/>
            <person name="Maekawa T."/>
        </authorList>
    </citation>
    <scope>NUCLEOTIDE SEQUENCE [LARGE SCALE GENOMIC DNA]</scope>
    <source>
        <strain evidence="12 13">FCR-1</strain>
    </source>
</reference>
<comment type="cofactor">
    <cofactor evidence="1">
        <name>Zn(2+)</name>
        <dbReference type="ChEBI" id="CHEBI:29105"/>
    </cofactor>
</comment>
<feature type="transmembrane region" description="Helical" evidence="10">
    <location>
        <begin position="383"/>
        <end position="402"/>
    </location>
</feature>
<gene>
    <name evidence="12" type="ORF">SIID45300_01398</name>
</gene>
<keyword evidence="7" id="KW-0175">Coiled coil</keyword>
<evidence type="ECO:0000259" key="11">
    <source>
        <dbReference type="Pfam" id="PF02163"/>
    </source>
</evidence>
<keyword evidence="13" id="KW-1185">Reference proteome</keyword>
<evidence type="ECO:0000256" key="2">
    <source>
        <dbReference type="ARBA" id="ARBA00004141"/>
    </source>
</evidence>
<feature type="transmembrane region" description="Helical" evidence="10">
    <location>
        <begin position="282"/>
        <end position="302"/>
    </location>
</feature>
<keyword evidence="6 10" id="KW-1133">Transmembrane helix</keyword>
<feature type="transmembrane region" description="Helical" evidence="10">
    <location>
        <begin position="422"/>
        <end position="439"/>
    </location>
</feature>
<feature type="region of interest" description="Disordered" evidence="9">
    <location>
        <begin position="1"/>
        <end position="33"/>
    </location>
</feature>
<evidence type="ECO:0000256" key="6">
    <source>
        <dbReference type="ARBA" id="ARBA00022989"/>
    </source>
</evidence>
<feature type="transmembrane region" description="Helical" evidence="10">
    <location>
        <begin position="153"/>
        <end position="173"/>
    </location>
</feature>
<dbReference type="InterPro" id="IPR008915">
    <property type="entry name" value="Peptidase_M50"/>
</dbReference>